<evidence type="ECO:0000313" key="2">
    <source>
        <dbReference type="Proteomes" id="UP000475325"/>
    </source>
</evidence>
<comment type="caution">
    <text evidence="1">The sequence shown here is derived from an EMBL/GenBank/DDBJ whole genome shotgun (WGS) entry which is preliminary data.</text>
</comment>
<evidence type="ECO:0000313" key="1">
    <source>
        <dbReference type="EMBL" id="KAF3110520.1"/>
    </source>
</evidence>
<dbReference type="Proteomes" id="UP000475325">
    <property type="component" value="Unassembled WGS sequence"/>
</dbReference>
<name>A0A7C8JFI2_ORBOL</name>
<accession>A0A7C8JFI2</accession>
<sequence length="135" mass="15211">MGKQKAYRPTRREPNQNARCSEAQRLLAKYISDRTHSKINPSSIISSHPKRGCWRVSAENEDWPCIALKKITAKELDLMRKMLQEERVRIVINGSGLSEEQSEIGLATSSVVSIGFGSSLEDLNASAQYAIKRRH</sequence>
<dbReference type="AlphaFoldDB" id="A0A7C8JFI2"/>
<gene>
    <name evidence="1" type="ORF">TWF102_008097</name>
</gene>
<reference evidence="1 2" key="1">
    <citation type="submission" date="2019-06" db="EMBL/GenBank/DDBJ databases">
        <authorList>
            <person name="Palmer J.M."/>
        </authorList>
    </citation>
    <scope>NUCLEOTIDE SEQUENCE [LARGE SCALE GENOMIC DNA]</scope>
    <source>
        <strain evidence="1 2">TWF102</strain>
    </source>
</reference>
<organism evidence="1 2">
    <name type="scientific">Orbilia oligospora</name>
    <name type="common">Nematode-trapping fungus</name>
    <name type="synonym">Arthrobotrys oligospora</name>
    <dbReference type="NCBI Taxonomy" id="2813651"/>
    <lineage>
        <taxon>Eukaryota</taxon>
        <taxon>Fungi</taxon>
        <taxon>Dikarya</taxon>
        <taxon>Ascomycota</taxon>
        <taxon>Pezizomycotina</taxon>
        <taxon>Orbiliomycetes</taxon>
        <taxon>Orbiliales</taxon>
        <taxon>Orbiliaceae</taxon>
        <taxon>Orbilia</taxon>
    </lineage>
</organism>
<protein>
    <submittedName>
        <fullName evidence="1">Uncharacterized protein</fullName>
    </submittedName>
</protein>
<proteinExistence type="predicted"/>
<dbReference type="EMBL" id="WIQW01000005">
    <property type="protein sequence ID" value="KAF3110520.1"/>
    <property type="molecule type" value="Genomic_DNA"/>
</dbReference>